<evidence type="ECO:0000256" key="1">
    <source>
        <dbReference type="ARBA" id="ARBA00000085"/>
    </source>
</evidence>
<dbReference type="Gene3D" id="3.30.565.10">
    <property type="entry name" value="Histidine kinase-like ATPase, C-terminal domain"/>
    <property type="match status" value="1"/>
</dbReference>
<dbReference type="EC" id="2.7.13.3" evidence="3"/>
<evidence type="ECO:0000259" key="9">
    <source>
        <dbReference type="PROSITE" id="PS50109"/>
    </source>
</evidence>
<evidence type="ECO:0000256" key="5">
    <source>
        <dbReference type="ARBA" id="ARBA00022679"/>
    </source>
</evidence>
<comment type="subcellular location">
    <subcellularLocation>
        <location evidence="2">Cell membrane</location>
    </subcellularLocation>
</comment>
<keyword evidence="5" id="KW-0808">Transferase</keyword>
<dbReference type="InterPro" id="IPR050351">
    <property type="entry name" value="BphY/WalK/GraS-like"/>
</dbReference>
<name>A0ABW2ABX8_9MICO</name>
<evidence type="ECO:0000256" key="6">
    <source>
        <dbReference type="ARBA" id="ARBA00022777"/>
    </source>
</evidence>
<accession>A0ABW2ABX8</accession>
<gene>
    <name evidence="10" type="ORF">ACFQDH_01345</name>
</gene>
<dbReference type="PROSITE" id="PS50109">
    <property type="entry name" value="HIS_KIN"/>
    <property type="match status" value="1"/>
</dbReference>
<comment type="catalytic activity">
    <reaction evidence="1">
        <text>ATP + protein L-histidine = ADP + protein N-phospho-L-histidine.</text>
        <dbReference type="EC" id="2.7.13.3"/>
    </reaction>
</comment>
<dbReference type="CDD" id="cd00082">
    <property type="entry name" value="HisKA"/>
    <property type="match status" value="1"/>
</dbReference>
<comment type="caution">
    <text evidence="10">The sequence shown here is derived from an EMBL/GenBank/DDBJ whole genome shotgun (WGS) entry which is preliminary data.</text>
</comment>
<dbReference type="SMART" id="SM00388">
    <property type="entry name" value="HisKA"/>
    <property type="match status" value="1"/>
</dbReference>
<evidence type="ECO:0000256" key="4">
    <source>
        <dbReference type="ARBA" id="ARBA00022553"/>
    </source>
</evidence>
<keyword evidence="7" id="KW-0902">Two-component regulatory system</keyword>
<keyword evidence="4" id="KW-0597">Phosphoprotein</keyword>
<evidence type="ECO:0000313" key="11">
    <source>
        <dbReference type="Proteomes" id="UP001596298"/>
    </source>
</evidence>
<proteinExistence type="predicted"/>
<organism evidence="10 11">
    <name type="scientific">Flexivirga alba</name>
    <dbReference type="NCBI Taxonomy" id="702742"/>
    <lineage>
        <taxon>Bacteria</taxon>
        <taxon>Bacillati</taxon>
        <taxon>Actinomycetota</taxon>
        <taxon>Actinomycetes</taxon>
        <taxon>Micrococcales</taxon>
        <taxon>Dermacoccaceae</taxon>
        <taxon>Flexivirga</taxon>
    </lineage>
</organism>
<dbReference type="SMART" id="SM00387">
    <property type="entry name" value="HATPase_c"/>
    <property type="match status" value="1"/>
</dbReference>
<dbReference type="SUPFAM" id="SSF47384">
    <property type="entry name" value="Homodimeric domain of signal transducing histidine kinase"/>
    <property type="match status" value="1"/>
</dbReference>
<dbReference type="PANTHER" id="PTHR45453:SF1">
    <property type="entry name" value="PHOSPHATE REGULON SENSOR PROTEIN PHOR"/>
    <property type="match status" value="1"/>
</dbReference>
<evidence type="ECO:0000256" key="7">
    <source>
        <dbReference type="ARBA" id="ARBA00023012"/>
    </source>
</evidence>
<dbReference type="EMBL" id="JBHSWH010000001">
    <property type="protein sequence ID" value="MFC6703946.1"/>
    <property type="molecule type" value="Genomic_DNA"/>
</dbReference>
<dbReference type="InterPro" id="IPR036097">
    <property type="entry name" value="HisK_dim/P_sf"/>
</dbReference>
<dbReference type="GO" id="GO:0016301">
    <property type="term" value="F:kinase activity"/>
    <property type="evidence" value="ECO:0007669"/>
    <property type="project" value="UniProtKB-KW"/>
</dbReference>
<evidence type="ECO:0000256" key="8">
    <source>
        <dbReference type="ARBA" id="ARBA00039401"/>
    </source>
</evidence>
<reference evidence="11" key="1">
    <citation type="journal article" date="2019" name="Int. J. Syst. Evol. Microbiol.">
        <title>The Global Catalogue of Microorganisms (GCM) 10K type strain sequencing project: providing services to taxonomists for standard genome sequencing and annotation.</title>
        <authorList>
            <consortium name="The Broad Institute Genomics Platform"/>
            <consortium name="The Broad Institute Genome Sequencing Center for Infectious Disease"/>
            <person name="Wu L."/>
            <person name="Ma J."/>
        </authorList>
    </citation>
    <scope>NUCLEOTIDE SEQUENCE [LARGE SCALE GENOMIC DNA]</scope>
    <source>
        <strain evidence="11">CCUG 58127</strain>
    </source>
</reference>
<dbReference type="RefSeq" id="WP_382397739.1">
    <property type="nucleotide sequence ID" value="NZ_JBHSWH010000001.1"/>
</dbReference>
<evidence type="ECO:0000313" key="10">
    <source>
        <dbReference type="EMBL" id="MFC6703946.1"/>
    </source>
</evidence>
<dbReference type="SUPFAM" id="SSF55874">
    <property type="entry name" value="ATPase domain of HSP90 chaperone/DNA topoisomerase II/histidine kinase"/>
    <property type="match status" value="1"/>
</dbReference>
<evidence type="ECO:0000256" key="2">
    <source>
        <dbReference type="ARBA" id="ARBA00004236"/>
    </source>
</evidence>
<dbReference type="InterPro" id="IPR036890">
    <property type="entry name" value="HATPase_C_sf"/>
</dbReference>
<protein>
    <recommendedName>
        <fullName evidence="8">Sensor-like histidine kinase SenX3</fullName>
        <ecNumber evidence="3">2.7.13.3</ecNumber>
    </recommendedName>
</protein>
<dbReference type="PRINTS" id="PR00344">
    <property type="entry name" value="BCTRLSENSOR"/>
</dbReference>
<dbReference type="InterPro" id="IPR003661">
    <property type="entry name" value="HisK_dim/P_dom"/>
</dbReference>
<evidence type="ECO:0000256" key="3">
    <source>
        <dbReference type="ARBA" id="ARBA00012438"/>
    </source>
</evidence>
<dbReference type="PANTHER" id="PTHR45453">
    <property type="entry name" value="PHOSPHATE REGULON SENSOR PROTEIN PHOR"/>
    <property type="match status" value="1"/>
</dbReference>
<feature type="domain" description="Histidine kinase" evidence="9">
    <location>
        <begin position="158"/>
        <end position="377"/>
    </location>
</feature>
<dbReference type="Proteomes" id="UP001596298">
    <property type="component" value="Unassembled WGS sequence"/>
</dbReference>
<dbReference type="Pfam" id="PF00512">
    <property type="entry name" value="HisKA"/>
    <property type="match status" value="1"/>
</dbReference>
<dbReference type="InterPro" id="IPR005467">
    <property type="entry name" value="His_kinase_dom"/>
</dbReference>
<dbReference type="CDD" id="cd00075">
    <property type="entry name" value="HATPase"/>
    <property type="match status" value="1"/>
</dbReference>
<keyword evidence="11" id="KW-1185">Reference proteome</keyword>
<dbReference type="Gene3D" id="1.10.287.130">
    <property type="match status" value="1"/>
</dbReference>
<dbReference type="InterPro" id="IPR004358">
    <property type="entry name" value="Sig_transdc_His_kin-like_C"/>
</dbReference>
<dbReference type="Pfam" id="PF02518">
    <property type="entry name" value="HATPase_c"/>
    <property type="match status" value="1"/>
</dbReference>
<keyword evidence="6 10" id="KW-0418">Kinase</keyword>
<dbReference type="InterPro" id="IPR003594">
    <property type="entry name" value="HATPase_dom"/>
</dbReference>
<sequence>MIVAIVAGVVALIAGFAVGWLLRGRGARVAAGSDAGPDRPVSPLAPAASDVLDALRSVIIVMNASDKVVRSSPSAGALGLVRNTELSHARLLDLVREVRRDGESREVELEVARGPLGSAQLTLDVRVARLRAQHVLLLIEDRTHARRVEEIRRDFVVNVSHELKTPVSGLTLLAEAMDEARDDSAAVHRFAARMQIETSRLARLVQEIVDLSRLQGDTALDEPVLVDVRACAREAVGHIQLLAADKGIVILTTLGDPTVPAEVYGDANLITTALRNLVENAVNYSGDDTRVSVTVQPGTDFVAVVVKDQGTGIPPAELDRIFERFYRVDAARSRRTGGTGLGLAIVKHVTSNHGGEVTVWSEPGQGSTFTVRLPAARPVPPDSPVIPGKIRKVTT</sequence>